<gene>
    <name evidence="3" type="primary">LOC106006808</name>
</gene>
<evidence type="ECO:0000313" key="2">
    <source>
        <dbReference type="Proteomes" id="UP000000715"/>
    </source>
</evidence>
<proteinExistence type="predicted"/>
<accession>A0A8U0R5J2</accession>
<evidence type="ECO:0000313" key="3">
    <source>
        <dbReference type="RefSeq" id="XP_044919116.1"/>
    </source>
</evidence>
<dbReference type="GeneID" id="106006808"/>
<name>A0A8U0R5J2_MUSPF</name>
<reference evidence="3" key="1">
    <citation type="submission" date="2025-08" db="UniProtKB">
        <authorList>
            <consortium name="RefSeq"/>
        </authorList>
    </citation>
    <scope>IDENTIFICATION</scope>
    <source>
        <tissue evidence="3">Brain</tissue>
    </source>
</reference>
<dbReference type="Proteomes" id="UP000000715">
    <property type="component" value="Unplaced"/>
</dbReference>
<keyword evidence="2" id="KW-1185">Reference proteome</keyword>
<dbReference type="AlphaFoldDB" id="A0A8U0R5J2"/>
<sequence>MGSSSHLMEKLKAPGGLTCTMDSQSPFRASRLSHKKNQPQGLCMSLLIRHPGAPAPCLVEVPCKPQGYHSSWLFPGEGREVSADLLQEMDHLPGGPADAVLIAGWAGGWEAQGSVGLALQPFRCPSQPPQRLGLLLKVTRGVGAGKSEGQSWELGSGGIQSLAIHPVETLGLLRGVRGPLGARQVRPPGRPHVFLRLQRNSFIRGLSRLILGARAMATSIASVKQRVAVGRPRTGSAPRLAQPAGGQTKGPAAITPSLEKLSRGPHTIIHLAGVQTPNTLETW</sequence>
<organism evidence="2 3">
    <name type="scientific">Mustela putorius furo</name>
    <name type="common">European domestic ferret</name>
    <name type="synonym">Mustela furo</name>
    <dbReference type="NCBI Taxonomy" id="9669"/>
    <lineage>
        <taxon>Eukaryota</taxon>
        <taxon>Metazoa</taxon>
        <taxon>Chordata</taxon>
        <taxon>Craniata</taxon>
        <taxon>Vertebrata</taxon>
        <taxon>Euteleostomi</taxon>
        <taxon>Mammalia</taxon>
        <taxon>Eutheria</taxon>
        <taxon>Laurasiatheria</taxon>
        <taxon>Carnivora</taxon>
        <taxon>Caniformia</taxon>
        <taxon>Musteloidea</taxon>
        <taxon>Mustelidae</taxon>
        <taxon>Mustelinae</taxon>
        <taxon>Mustela</taxon>
    </lineage>
</organism>
<feature type="region of interest" description="Disordered" evidence="1">
    <location>
        <begin position="231"/>
        <end position="251"/>
    </location>
</feature>
<evidence type="ECO:0000256" key="1">
    <source>
        <dbReference type="SAM" id="MobiDB-lite"/>
    </source>
</evidence>
<protein>
    <submittedName>
        <fullName evidence="3">Uncharacterized protein LOC106006808 isoform X1</fullName>
    </submittedName>
</protein>
<dbReference type="RefSeq" id="XP_044919116.1">
    <property type="nucleotide sequence ID" value="XM_045063181.1"/>
</dbReference>